<name>A0A0F9EEX2_9ZZZZ</name>
<reference evidence="1" key="1">
    <citation type="journal article" date="2015" name="Nature">
        <title>Complex archaea that bridge the gap between prokaryotes and eukaryotes.</title>
        <authorList>
            <person name="Spang A."/>
            <person name="Saw J.H."/>
            <person name="Jorgensen S.L."/>
            <person name="Zaremba-Niedzwiedzka K."/>
            <person name="Martijn J."/>
            <person name="Lind A.E."/>
            <person name="van Eijk R."/>
            <person name="Schleper C."/>
            <person name="Guy L."/>
            <person name="Ettema T.J."/>
        </authorList>
    </citation>
    <scope>NUCLEOTIDE SEQUENCE</scope>
</reference>
<feature type="non-terminal residue" evidence="1">
    <location>
        <position position="67"/>
    </location>
</feature>
<evidence type="ECO:0000313" key="1">
    <source>
        <dbReference type="EMBL" id="KKL22553.1"/>
    </source>
</evidence>
<organism evidence="1">
    <name type="scientific">marine sediment metagenome</name>
    <dbReference type="NCBI Taxonomy" id="412755"/>
    <lineage>
        <taxon>unclassified sequences</taxon>
        <taxon>metagenomes</taxon>
        <taxon>ecological metagenomes</taxon>
    </lineage>
</organism>
<proteinExistence type="predicted"/>
<protein>
    <submittedName>
        <fullName evidence="1">Uncharacterized protein</fullName>
    </submittedName>
</protein>
<dbReference type="EMBL" id="LAZR01037307">
    <property type="protein sequence ID" value="KKL22553.1"/>
    <property type="molecule type" value="Genomic_DNA"/>
</dbReference>
<accession>A0A0F9EEX2</accession>
<sequence>MIGGGFPGPSEDESLAGHDLAKDAGDDVYFSGAAIKNADAILSAFARIDFGIFRFVLRRWGEPANQV</sequence>
<comment type="caution">
    <text evidence="1">The sequence shown here is derived from an EMBL/GenBank/DDBJ whole genome shotgun (WGS) entry which is preliminary data.</text>
</comment>
<gene>
    <name evidence="1" type="ORF">LCGC14_2434270</name>
</gene>
<dbReference type="AlphaFoldDB" id="A0A0F9EEX2"/>